<sequence>MSEMMDLNCSTNFSMLTEYLHNLFKRYIINGRVRAPPEYELTDMIPTFQLGAKTNRRALQSKFKSWARRMTVINGNLVLSSSGKIIIPQEKCEELIMELHSKEHVNVDQVVAQIQRKYTWQKKNFGMDLEIVMNAISTNCDKDECKNEIGKEFKTYKKKIYSAVPMSSISWPIFQEPKSDSYKLFEYSREFHQGNTFSSNNFPVLKNYLNRKSNSVYDLTGSLNSTSSRIQMEMQNKWHNNYEKVIVPNAMKHFGGFAEKEVARNKFLLPKPKTMRKCHIPQTVNFTENKSEMLLKSNQNYLSESLHSWDSNDSYDRNTAELLLTPSCSMYEGGSYCSKEEDDSSKHSRIFTKACKKPRNLHEFKILLKGAQNDPETHPAILTSSKTQFLGTLGLVPKRICSQRTLTKFSRELRKRSLMEKRRGRFVERKVLRDRNKLNKRSSYRLKMKHQSYADYSKPSYHHTAIDITKRVKNSNIRKLKSATKRPLKQYFEKSKGMIRELRPSVETAKEEPEVIDIASSDDEMNEQNDKTTKAMDNSQKTDYGNQTCSENSVQNDSLNYANPNLLGYDAKRSEELRNQIQQDGSFYRDSQGQFPVLRPFFIPALTNGEVAVLQVPHFPLVRPVRPVNSTNAAPYFPKINPLSKNIDVHNKQSNKSPTEELHISMSNGNAGAKNEKNNANVTPTYHVNSAPSEFKIFLVNKNPKKAYLLVPPNQALPNDIIKTLPNTSRKIAPRINDFKKIRPHNNGATKKENDPRRVNNAIYANATYSGKRKEPKKDVLGEMKRLSNWISILKSNITRMAFQRGVEKFSQRLTNQLNVGISLVKGIRNTLIEIEKNEEIPEESTV</sequence>
<name>A0A8X6XM92_9ARAC</name>
<evidence type="ECO:0000256" key="1">
    <source>
        <dbReference type="SAM" id="MobiDB-lite"/>
    </source>
</evidence>
<accession>A0A8X6XM92</accession>
<protein>
    <submittedName>
        <fullName evidence="2">Uncharacterized protein</fullName>
    </submittedName>
</protein>
<gene>
    <name evidence="2" type="primary">NCL1_25733</name>
    <name evidence="2" type="ORF">TNIN_494761</name>
</gene>
<dbReference type="Proteomes" id="UP000886998">
    <property type="component" value="Unassembled WGS sequence"/>
</dbReference>
<evidence type="ECO:0000313" key="2">
    <source>
        <dbReference type="EMBL" id="GFY55746.1"/>
    </source>
</evidence>
<organism evidence="2 3">
    <name type="scientific">Trichonephila inaurata madagascariensis</name>
    <dbReference type="NCBI Taxonomy" id="2747483"/>
    <lineage>
        <taxon>Eukaryota</taxon>
        <taxon>Metazoa</taxon>
        <taxon>Ecdysozoa</taxon>
        <taxon>Arthropoda</taxon>
        <taxon>Chelicerata</taxon>
        <taxon>Arachnida</taxon>
        <taxon>Araneae</taxon>
        <taxon>Araneomorphae</taxon>
        <taxon>Entelegynae</taxon>
        <taxon>Araneoidea</taxon>
        <taxon>Nephilidae</taxon>
        <taxon>Trichonephila</taxon>
        <taxon>Trichonephila inaurata</taxon>
    </lineage>
</organism>
<feature type="compositionally biased region" description="Polar residues" evidence="1">
    <location>
        <begin position="535"/>
        <end position="547"/>
    </location>
</feature>
<proteinExistence type="predicted"/>
<dbReference type="EMBL" id="BMAV01010551">
    <property type="protein sequence ID" value="GFY55746.1"/>
    <property type="molecule type" value="Genomic_DNA"/>
</dbReference>
<feature type="region of interest" description="Disordered" evidence="1">
    <location>
        <begin position="523"/>
        <end position="547"/>
    </location>
</feature>
<keyword evidence="3" id="KW-1185">Reference proteome</keyword>
<dbReference type="AlphaFoldDB" id="A0A8X6XM92"/>
<evidence type="ECO:0000313" key="3">
    <source>
        <dbReference type="Proteomes" id="UP000886998"/>
    </source>
</evidence>
<dbReference type="OrthoDB" id="6424459at2759"/>
<reference evidence="2" key="1">
    <citation type="submission" date="2020-08" db="EMBL/GenBank/DDBJ databases">
        <title>Multicomponent nature underlies the extraordinary mechanical properties of spider dragline silk.</title>
        <authorList>
            <person name="Kono N."/>
            <person name="Nakamura H."/>
            <person name="Mori M."/>
            <person name="Yoshida Y."/>
            <person name="Ohtoshi R."/>
            <person name="Malay A.D."/>
            <person name="Moran D.A.P."/>
            <person name="Tomita M."/>
            <person name="Numata K."/>
            <person name="Arakawa K."/>
        </authorList>
    </citation>
    <scope>NUCLEOTIDE SEQUENCE</scope>
</reference>
<comment type="caution">
    <text evidence="2">The sequence shown here is derived from an EMBL/GenBank/DDBJ whole genome shotgun (WGS) entry which is preliminary data.</text>
</comment>